<gene>
    <name evidence="1" type="ORF">FHB240107_LOCUS4437</name>
    <name evidence="2" type="ORF">FHB240107_LOCUS4438</name>
</gene>
<reference evidence="1 3" key="1">
    <citation type="submission" date="2024-08" db="EMBL/GenBank/DDBJ databases">
        <authorList>
            <person name="Paterson S."/>
        </authorList>
    </citation>
    <scope>NUCLEOTIDE SEQUENCE [LARGE SCALE GENOMIC DNA]</scope>
</reference>
<protein>
    <submittedName>
        <fullName evidence="1">Uncharacterized protein</fullName>
    </submittedName>
</protein>
<accession>A0ABC9HFX4</accession>
<evidence type="ECO:0000313" key="2">
    <source>
        <dbReference type="EMBL" id="CAM0512003.1"/>
    </source>
</evidence>
<dbReference type="AlphaFoldDB" id="A0ABC9HFX4"/>
<evidence type="ECO:0000313" key="1">
    <source>
        <dbReference type="EMBL" id="CAM0512001.1"/>
    </source>
</evidence>
<dbReference type="EMBL" id="CANUEZ050000192">
    <property type="protein sequence ID" value="CAM0512003.1"/>
    <property type="molecule type" value="Genomic_DNA"/>
</dbReference>
<organism evidence="1 3">
    <name type="scientific">Fasciola hepatica</name>
    <name type="common">Liver fluke</name>
    <dbReference type="NCBI Taxonomy" id="6192"/>
    <lineage>
        <taxon>Eukaryota</taxon>
        <taxon>Metazoa</taxon>
        <taxon>Spiralia</taxon>
        <taxon>Lophotrochozoa</taxon>
        <taxon>Platyhelminthes</taxon>
        <taxon>Trematoda</taxon>
        <taxon>Digenea</taxon>
        <taxon>Plagiorchiida</taxon>
        <taxon>Echinostomata</taxon>
        <taxon>Echinostomatoidea</taxon>
        <taxon>Fasciolidae</taxon>
        <taxon>Fasciola</taxon>
    </lineage>
</organism>
<evidence type="ECO:0000313" key="3">
    <source>
        <dbReference type="Proteomes" id="UP001189180"/>
    </source>
</evidence>
<comment type="caution">
    <text evidence="1">The sequence shown here is derived from an EMBL/GenBank/DDBJ whole genome shotgun (WGS) entry which is preliminary data.</text>
</comment>
<dbReference type="Proteomes" id="UP001189180">
    <property type="component" value="Unassembled WGS sequence"/>
</dbReference>
<proteinExistence type="predicted"/>
<sequence length="79" mass="9157">MNWLDPVYCKFNVYRKSSGRFVYWSVCYSQISNLHGQESGNTPVNKLKENKKIGYFLPRLLVKGQATSTSIFGLCFRKI</sequence>
<dbReference type="EMBL" id="CANUEZ050000192">
    <property type="protein sequence ID" value="CAM0512001.1"/>
    <property type="molecule type" value="Genomic_DNA"/>
</dbReference>
<name>A0ABC9HFX4_FASHE</name>
<keyword evidence="3" id="KW-1185">Reference proteome</keyword>